<dbReference type="PANTHER" id="PTHR43630:SF2">
    <property type="entry name" value="GLYCOSYLTRANSFERASE"/>
    <property type="match status" value="1"/>
</dbReference>
<dbReference type="Pfam" id="PF00535">
    <property type="entry name" value="Glycos_transf_2"/>
    <property type="match status" value="1"/>
</dbReference>
<dbReference type="InterPro" id="IPR001173">
    <property type="entry name" value="Glyco_trans_2-like"/>
</dbReference>
<dbReference type="Gene3D" id="3.90.550.10">
    <property type="entry name" value="Spore Coat Polysaccharide Biosynthesis Protein SpsA, Chain A"/>
    <property type="match status" value="1"/>
</dbReference>
<evidence type="ECO:0000313" key="2">
    <source>
        <dbReference type="EMBL" id="QHT12023.1"/>
    </source>
</evidence>
<organism evidence="2">
    <name type="scientific">viral metagenome</name>
    <dbReference type="NCBI Taxonomy" id="1070528"/>
    <lineage>
        <taxon>unclassified sequences</taxon>
        <taxon>metagenomes</taxon>
        <taxon>organismal metagenomes</taxon>
    </lineage>
</organism>
<dbReference type="SUPFAM" id="SSF53448">
    <property type="entry name" value="Nucleotide-diphospho-sugar transferases"/>
    <property type="match status" value="1"/>
</dbReference>
<sequence>MNNIIFDIFSPPSPPTLCLNMIVKNESKVIRRLLESVSGVIDSYCICDTGSTDDTIQIIHRFFEEKGIPGKIVREPFRDFGYNRTFSLQACENTPLSDYILLLDADMVFWMSPTLTPEEFKRGLVADSYTIFQGNDNFYYKNTRIVKNNRGCTYWGVTHEYVKMPPYSRECALDKTQVFIVDIGDGGSKADKFERDIRLLEQGLIDHPDNDRYTFYLANSYYDLGNYEKAIENYEKRTKLGGWHEEIWFSHYKIGMGYARMNKMELAINSWMNAYEVFPNRIENLYEIVKYYRTIGKNKLAHVFYELADEMRKTKGPIDYLFLQKDIYDYKLDYEFSIIAYYVNPRNTIVPNVCMKVCAHPSMDDSTVKNVLSNYKFYTPSLTDIRSQIPQHNMQLLENIAKTYLPDGFSSTTPSLSKSVDGTRIFVNIRYVNYKIDENGNYINKEKIHTINHLAIVDTTTEEWSIESSREIAYDTTLDNVYVGLEDIRFLNGKTRILYNANRGLDYHHIQVEHGELDTTTGATMNTRILKKRGDNEQQRDVEKNWVLFEADDQLFCIYEWHPLTIGTIEDNNYNTKYKHPMPNFFKHVRGSTNGQVFENPTTGEKELWFLCHTVSYENRRYYYHLFVCLDAATFTVKKYTPWFTFEKKPVEYSLGFVFQDADNMLIGYSTMDSSTQYMAIAKTKIDEMMIMVPPR</sequence>
<protein>
    <recommendedName>
        <fullName evidence="1">Glycosyltransferase 2-like domain-containing protein</fullName>
    </recommendedName>
</protein>
<evidence type="ECO:0000259" key="1">
    <source>
        <dbReference type="Pfam" id="PF00535"/>
    </source>
</evidence>
<feature type="domain" description="Glycosyltransferase 2-like" evidence="1">
    <location>
        <begin position="21"/>
        <end position="144"/>
    </location>
</feature>
<dbReference type="SUPFAM" id="SSF48452">
    <property type="entry name" value="TPR-like"/>
    <property type="match status" value="1"/>
</dbReference>
<reference evidence="2" key="1">
    <citation type="journal article" date="2020" name="Nature">
        <title>Giant virus diversity and host interactions through global metagenomics.</title>
        <authorList>
            <person name="Schulz F."/>
            <person name="Roux S."/>
            <person name="Paez-Espino D."/>
            <person name="Jungbluth S."/>
            <person name="Walsh D.A."/>
            <person name="Denef V.J."/>
            <person name="McMahon K.D."/>
            <person name="Konstantinidis K.T."/>
            <person name="Eloe-Fadrosh E.A."/>
            <person name="Kyrpides N.C."/>
            <person name="Woyke T."/>
        </authorList>
    </citation>
    <scope>NUCLEOTIDE SEQUENCE</scope>
    <source>
        <strain evidence="2">GVMAG-M-3300023174-124</strain>
    </source>
</reference>
<proteinExistence type="predicted"/>
<dbReference type="PANTHER" id="PTHR43630">
    <property type="entry name" value="POLY-BETA-1,6-N-ACETYL-D-GLUCOSAMINE SYNTHASE"/>
    <property type="match status" value="1"/>
</dbReference>
<dbReference type="InterPro" id="IPR011990">
    <property type="entry name" value="TPR-like_helical_dom_sf"/>
</dbReference>
<dbReference type="InterPro" id="IPR029044">
    <property type="entry name" value="Nucleotide-diphossugar_trans"/>
</dbReference>
<dbReference type="EMBL" id="MN739540">
    <property type="protein sequence ID" value="QHT12023.1"/>
    <property type="molecule type" value="Genomic_DNA"/>
</dbReference>
<dbReference type="InterPro" id="IPR019734">
    <property type="entry name" value="TPR_rpt"/>
</dbReference>
<accession>A0A6C0D6D2</accession>
<dbReference type="AlphaFoldDB" id="A0A6C0D6D2"/>
<dbReference type="Gene3D" id="1.25.40.10">
    <property type="entry name" value="Tetratricopeptide repeat domain"/>
    <property type="match status" value="1"/>
</dbReference>
<dbReference type="SMART" id="SM00028">
    <property type="entry name" value="TPR"/>
    <property type="match status" value="2"/>
</dbReference>
<name>A0A6C0D6D2_9ZZZZ</name>